<dbReference type="Proteomes" id="UP000215914">
    <property type="component" value="Chromosome 14"/>
</dbReference>
<dbReference type="InterPro" id="IPR001810">
    <property type="entry name" value="F-box_dom"/>
</dbReference>
<name>A0A251SHI0_HELAN</name>
<dbReference type="EMBL" id="CM007903">
    <property type="protein sequence ID" value="OTF97992.1"/>
    <property type="molecule type" value="Genomic_DNA"/>
</dbReference>
<dbReference type="PANTHER" id="PTHR38926">
    <property type="entry name" value="F-BOX DOMAIN CONTAINING PROTEIN, EXPRESSED"/>
    <property type="match status" value="1"/>
</dbReference>
<feature type="domain" description="F-box" evidence="1">
    <location>
        <begin position="17"/>
        <end position="64"/>
    </location>
</feature>
<evidence type="ECO:0000313" key="3">
    <source>
        <dbReference type="EMBL" id="OTF97992.1"/>
    </source>
</evidence>
<reference evidence="2 4" key="1">
    <citation type="journal article" date="2017" name="Nature">
        <title>The sunflower genome provides insights into oil metabolism, flowering and Asterid evolution.</title>
        <authorList>
            <person name="Badouin H."/>
            <person name="Gouzy J."/>
            <person name="Grassa C.J."/>
            <person name="Murat F."/>
            <person name="Staton S.E."/>
            <person name="Cottret L."/>
            <person name="Lelandais-Briere C."/>
            <person name="Owens G.L."/>
            <person name="Carrere S."/>
            <person name="Mayjonade B."/>
            <person name="Legrand L."/>
            <person name="Gill N."/>
            <person name="Kane N.C."/>
            <person name="Bowers J.E."/>
            <person name="Hubner S."/>
            <person name="Bellec A."/>
            <person name="Berard A."/>
            <person name="Berges H."/>
            <person name="Blanchet N."/>
            <person name="Boniface M.C."/>
            <person name="Brunel D."/>
            <person name="Catrice O."/>
            <person name="Chaidir N."/>
            <person name="Claudel C."/>
            <person name="Donnadieu C."/>
            <person name="Faraut T."/>
            <person name="Fievet G."/>
            <person name="Helmstetter N."/>
            <person name="King M."/>
            <person name="Knapp S.J."/>
            <person name="Lai Z."/>
            <person name="Le Paslier M.C."/>
            <person name="Lippi Y."/>
            <person name="Lorenzon L."/>
            <person name="Mandel J.R."/>
            <person name="Marage G."/>
            <person name="Marchand G."/>
            <person name="Marquand E."/>
            <person name="Bret-Mestries E."/>
            <person name="Morien E."/>
            <person name="Nambeesan S."/>
            <person name="Nguyen T."/>
            <person name="Pegot-Espagnet P."/>
            <person name="Pouilly N."/>
            <person name="Raftis F."/>
            <person name="Sallet E."/>
            <person name="Schiex T."/>
            <person name="Thomas J."/>
            <person name="Vandecasteele C."/>
            <person name="Vares D."/>
            <person name="Vear F."/>
            <person name="Vautrin S."/>
            <person name="Crespi M."/>
            <person name="Mangin B."/>
            <person name="Burke J.M."/>
            <person name="Salse J."/>
            <person name="Munos S."/>
            <person name="Vincourt P."/>
            <person name="Rieseberg L.H."/>
            <person name="Langlade N.B."/>
        </authorList>
    </citation>
    <scope>NUCLEOTIDE SEQUENCE [LARGE SCALE GENOMIC DNA]</scope>
    <source>
        <strain evidence="4">cv. SF193</strain>
        <tissue evidence="2">Leaves</tissue>
    </source>
</reference>
<accession>A0A251SHI0</accession>
<gene>
    <name evidence="3" type="ORF">HannXRQ_Chr14g0440741</name>
    <name evidence="2" type="ORF">HanXRQr2_Chr14g0663361</name>
</gene>
<reference evidence="3" key="2">
    <citation type="submission" date="2017-02" db="EMBL/GenBank/DDBJ databases">
        <title>Sunflower complete genome.</title>
        <authorList>
            <person name="Langlade N."/>
            <person name="Munos S."/>
        </authorList>
    </citation>
    <scope>NUCLEOTIDE SEQUENCE [LARGE SCALE GENOMIC DNA]</scope>
    <source>
        <tissue evidence="3">Leaves</tissue>
    </source>
</reference>
<keyword evidence="4" id="KW-1185">Reference proteome</keyword>
<proteinExistence type="predicted"/>
<evidence type="ECO:0000313" key="4">
    <source>
        <dbReference type="Proteomes" id="UP000215914"/>
    </source>
</evidence>
<sequence>MLIKVMMPSTSILKQEERNWLDLPSDVTANILKRISMVDILENAQKVCTAWRKICKDPAMWRVINMNDIPRFGARLSRVEMCKHAVDRSQGQLVDITIVSLYDSGLHLYVAKRYWS</sequence>
<dbReference type="InterPro" id="IPR036047">
    <property type="entry name" value="F-box-like_dom_sf"/>
</dbReference>
<dbReference type="Pfam" id="PF12937">
    <property type="entry name" value="F-box-like"/>
    <property type="match status" value="1"/>
</dbReference>
<dbReference type="AlphaFoldDB" id="A0A251SHI0"/>
<organism evidence="3 4">
    <name type="scientific">Helianthus annuus</name>
    <name type="common">Common sunflower</name>
    <dbReference type="NCBI Taxonomy" id="4232"/>
    <lineage>
        <taxon>Eukaryota</taxon>
        <taxon>Viridiplantae</taxon>
        <taxon>Streptophyta</taxon>
        <taxon>Embryophyta</taxon>
        <taxon>Tracheophyta</taxon>
        <taxon>Spermatophyta</taxon>
        <taxon>Magnoliopsida</taxon>
        <taxon>eudicotyledons</taxon>
        <taxon>Gunneridae</taxon>
        <taxon>Pentapetalae</taxon>
        <taxon>asterids</taxon>
        <taxon>campanulids</taxon>
        <taxon>Asterales</taxon>
        <taxon>Asteraceae</taxon>
        <taxon>Asteroideae</taxon>
        <taxon>Heliantheae alliance</taxon>
        <taxon>Heliantheae</taxon>
        <taxon>Helianthus</taxon>
    </lineage>
</organism>
<evidence type="ECO:0000259" key="1">
    <source>
        <dbReference type="PROSITE" id="PS50181"/>
    </source>
</evidence>
<dbReference type="Gramene" id="mRNA:HanXRQr2_Chr14g0663361">
    <property type="protein sequence ID" value="CDS:HanXRQr2_Chr14g0663361.1"/>
    <property type="gene ID" value="HanXRQr2_Chr14g0663361"/>
</dbReference>
<protein>
    <submittedName>
        <fullName evidence="2 3">F-box domain-containing protein</fullName>
    </submittedName>
</protein>
<dbReference type="GO" id="GO:1905761">
    <property type="term" value="F:SCF ubiquitin ligase complex binding"/>
    <property type="evidence" value="ECO:0000318"/>
    <property type="project" value="GO_Central"/>
</dbReference>
<reference evidence="2" key="3">
    <citation type="submission" date="2020-06" db="EMBL/GenBank/DDBJ databases">
        <title>Helianthus annuus Genome sequencing and assembly Release 2.</title>
        <authorList>
            <person name="Gouzy J."/>
            <person name="Langlade N."/>
            <person name="Munos S."/>
        </authorList>
    </citation>
    <scope>NUCLEOTIDE SEQUENCE</scope>
    <source>
        <tissue evidence="2">Leaves</tissue>
    </source>
</reference>
<dbReference type="PROSITE" id="PS50181">
    <property type="entry name" value="FBOX"/>
    <property type="match status" value="1"/>
</dbReference>
<dbReference type="PANTHER" id="PTHR38926:SF80">
    <property type="entry name" value="F-BOX DOMAIN, LEUCINE-RICH REPEAT DOMAIN SUPERFAMILY"/>
    <property type="match status" value="1"/>
</dbReference>
<dbReference type="InParanoid" id="A0A251SHI0"/>
<dbReference type="CDD" id="cd22164">
    <property type="entry name" value="F-box_AtSKIP19-like"/>
    <property type="match status" value="1"/>
</dbReference>
<evidence type="ECO:0000313" key="2">
    <source>
        <dbReference type="EMBL" id="KAF5770791.1"/>
    </source>
</evidence>
<dbReference type="EMBL" id="MNCJ02000329">
    <property type="protein sequence ID" value="KAF5770791.1"/>
    <property type="molecule type" value="Genomic_DNA"/>
</dbReference>
<dbReference type="SUPFAM" id="SSF81383">
    <property type="entry name" value="F-box domain"/>
    <property type="match status" value="1"/>
</dbReference>
<dbReference type="Gene3D" id="1.20.1280.50">
    <property type="match status" value="1"/>
</dbReference>
<dbReference type="OMA" id="SRVEMCK"/>